<dbReference type="Proteomes" id="UP000431684">
    <property type="component" value="Unassembled WGS sequence"/>
</dbReference>
<name>A0A6I3XG86_9BURK</name>
<evidence type="ECO:0000259" key="4">
    <source>
        <dbReference type="PROSITE" id="PS50943"/>
    </source>
</evidence>
<evidence type="ECO:0000256" key="2">
    <source>
        <dbReference type="ARBA" id="ARBA00023125"/>
    </source>
</evidence>
<reference evidence="5 6" key="1">
    <citation type="submission" date="2019-11" db="EMBL/GenBank/DDBJ databases">
        <title>Draft Genome Sequences of Six Type Strains of the Genus Massilia.</title>
        <authorList>
            <person name="Miess H."/>
            <person name="Frediansyah A."/>
            <person name="Goeker M."/>
            <person name="Gross H."/>
        </authorList>
    </citation>
    <scope>NUCLEOTIDE SEQUENCE [LARGE SCALE GENOMIC DNA]</scope>
    <source>
        <strain evidence="5 6">DSM 17513</strain>
    </source>
</reference>
<organism evidence="5 6">
    <name type="scientific">Pseudoduganella dura</name>
    <dbReference type="NCBI Taxonomy" id="321982"/>
    <lineage>
        <taxon>Bacteria</taxon>
        <taxon>Pseudomonadati</taxon>
        <taxon>Pseudomonadota</taxon>
        <taxon>Betaproteobacteria</taxon>
        <taxon>Burkholderiales</taxon>
        <taxon>Oxalobacteraceae</taxon>
        <taxon>Telluria group</taxon>
        <taxon>Pseudoduganella</taxon>
    </lineage>
</organism>
<dbReference type="Gene3D" id="1.10.260.40">
    <property type="entry name" value="lambda repressor-like DNA-binding domains"/>
    <property type="match status" value="1"/>
</dbReference>
<dbReference type="Pfam" id="PF01381">
    <property type="entry name" value="HTH_3"/>
    <property type="match status" value="1"/>
</dbReference>
<dbReference type="PANTHER" id="PTHR46797">
    <property type="entry name" value="HTH-TYPE TRANSCRIPTIONAL REGULATOR"/>
    <property type="match status" value="1"/>
</dbReference>
<feature type="domain" description="HTH cro/C1-type" evidence="4">
    <location>
        <begin position="26"/>
        <end position="80"/>
    </location>
</feature>
<accession>A0A6I3XG86</accession>
<sequence length="100" mass="10970">MGERNAAPGPAGDTQLALVRSFGRGIRELREARSWSQEQLADLAILNRSYVGEIERGEVTASLATIAELARAFKVAPSALVQHGENTLITFQHPGTVWWR</sequence>
<evidence type="ECO:0000256" key="1">
    <source>
        <dbReference type="ARBA" id="ARBA00023015"/>
    </source>
</evidence>
<dbReference type="GO" id="GO:0003677">
    <property type="term" value="F:DNA binding"/>
    <property type="evidence" value="ECO:0007669"/>
    <property type="project" value="UniProtKB-KW"/>
</dbReference>
<keyword evidence="6" id="KW-1185">Reference proteome</keyword>
<evidence type="ECO:0000313" key="5">
    <source>
        <dbReference type="EMBL" id="MUI15477.1"/>
    </source>
</evidence>
<dbReference type="GO" id="GO:0003700">
    <property type="term" value="F:DNA-binding transcription factor activity"/>
    <property type="evidence" value="ECO:0007669"/>
    <property type="project" value="TreeGrafter"/>
</dbReference>
<dbReference type="GO" id="GO:0005829">
    <property type="term" value="C:cytosol"/>
    <property type="evidence" value="ECO:0007669"/>
    <property type="project" value="TreeGrafter"/>
</dbReference>
<dbReference type="InterPro" id="IPR050807">
    <property type="entry name" value="TransReg_Diox_bact_type"/>
</dbReference>
<dbReference type="RefSeq" id="WP_189441694.1">
    <property type="nucleotide sequence ID" value="NZ_BMWU01000004.1"/>
</dbReference>
<comment type="caution">
    <text evidence="5">The sequence shown here is derived from an EMBL/GenBank/DDBJ whole genome shotgun (WGS) entry which is preliminary data.</text>
</comment>
<dbReference type="InterPro" id="IPR001387">
    <property type="entry name" value="Cro/C1-type_HTH"/>
</dbReference>
<dbReference type="PANTHER" id="PTHR46797:SF23">
    <property type="entry name" value="HTH-TYPE TRANSCRIPTIONAL REGULATOR SUTR"/>
    <property type="match status" value="1"/>
</dbReference>
<dbReference type="SUPFAM" id="SSF47413">
    <property type="entry name" value="lambda repressor-like DNA-binding domains"/>
    <property type="match status" value="1"/>
</dbReference>
<dbReference type="EMBL" id="WNWM01000002">
    <property type="protein sequence ID" value="MUI15477.1"/>
    <property type="molecule type" value="Genomic_DNA"/>
</dbReference>
<keyword evidence="1" id="KW-0805">Transcription regulation</keyword>
<dbReference type="SMART" id="SM00530">
    <property type="entry name" value="HTH_XRE"/>
    <property type="match status" value="1"/>
</dbReference>
<gene>
    <name evidence="5" type="ORF">GJV26_23905</name>
</gene>
<dbReference type="PROSITE" id="PS50943">
    <property type="entry name" value="HTH_CROC1"/>
    <property type="match status" value="1"/>
</dbReference>
<keyword evidence="2" id="KW-0238">DNA-binding</keyword>
<keyword evidence="3" id="KW-0804">Transcription</keyword>
<evidence type="ECO:0000313" key="6">
    <source>
        <dbReference type="Proteomes" id="UP000431684"/>
    </source>
</evidence>
<protein>
    <submittedName>
        <fullName evidence="5">Helix-turn-helix domain-containing protein</fullName>
    </submittedName>
</protein>
<dbReference type="InterPro" id="IPR010982">
    <property type="entry name" value="Lambda_DNA-bd_dom_sf"/>
</dbReference>
<dbReference type="CDD" id="cd00093">
    <property type="entry name" value="HTH_XRE"/>
    <property type="match status" value="1"/>
</dbReference>
<evidence type="ECO:0000256" key="3">
    <source>
        <dbReference type="ARBA" id="ARBA00023163"/>
    </source>
</evidence>
<dbReference type="AlphaFoldDB" id="A0A6I3XG86"/>
<proteinExistence type="predicted"/>